<reference evidence="2" key="2">
    <citation type="journal article" date="2015" name="Data Brief">
        <title>Shoot transcriptome of the giant reed, Arundo donax.</title>
        <authorList>
            <person name="Barrero R.A."/>
            <person name="Guerrero F.D."/>
            <person name="Moolhuijzen P."/>
            <person name="Goolsby J.A."/>
            <person name="Tidwell J."/>
            <person name="Bellgard S.E."/>
            <person name="Bellgard M.I."/>
        </authorList>
    </citation>
    <scope>NUCLEOTIDE SEQUENCE</scope>
    <source>
        <tissue evidence="2">Shoot tissue taken approximately 20 cm above the soil surface</tissue>
    </source>
</reference>
<feature type="region of interest" description="Disordered" evidence="1">
    <location>
        <begin position="1"/>
        <end position="96"/>
    </location>
</feature>
<reference evidence="2" key="1">
    <citation type="submission" date="2014-09" db="EMBL/GenBank/DDBJ databases">
        <authorList>
            <person name="Magalhaes I.L.F."/>
            <person name="Oliveira U."/>
            <person name="Santos F.R."/>
            <person name="Vidigal T.H.D.A."/>
            <person name="Brescovit A.D."/>
            <person name="Santos A.J."/>
        </authorList>
    </citation>
    <scope>NUCLEOTIDE SEQUENCE</scope>
    <source>
        <tissue evidence="2">Shoot tissue taken approximately 20 cm above the soil surface</tissue>
    </source>
</reference>
<feature type="compositionally biased region" description="Low complexity" evidence="1">
    <location>
        <begin position="1"/>
        <end position="24"/>
    </location>
</feature>
<name>A0A0A9FQ08_ARUDO</name>
<feature type="compositionally biased region" description="Low complexity" evidence="1">
    <location>
        <begin position="68"/>
        <end position="86"/>
    </location>
</feature>
<proteinExistence type="predicted"/>
<evidence type="ECO:0000313" key="2">
    <source>
        <dbReference type="EMBL" id="JAE12391.1"/>
    </source>
</evidence>
<organism evidence="2">
    <name type="scientific">Arundo donax</name>
    <name type="common">Giant reed</name>
    <name type="synonym">Donax arundinaceus</name>
    <dbReference type="NCBI Taxonomy" id="35708"/>
    <lineage>
        <taxon>Eukaryota</taxon>
        <taxon>Viridiplantae</taxon>
        <taxon>Streptophyta</taxon>
        <taxon>Embryophyta</taxon>
        <taxon>Tracheophyta</taxon>
        <taxon>Spermatophyta</taxon>
        <taxon>Magnoliopsida</taxon>
        <taxon>Liliopsida</taxon>
        <taxon>Poales</taxon>
        <taxon>Poaceae</taxon>
        <taxon>PACMAD clade</taxon>
        <taxon>Arundinoideae</taxon>
        <taxon>Arundineae</taxon>
        <taxon>Arundo</taxon>
    </lineage>
</organism>
<evidence type="ECO:0000256" key="1">
    <source>
        <dbReference type="SAM" id="MobiDB-lite"/>
    </source>
</evidence>
<protein>
    <submittedName>
        <fullName evidence="2">Uncharacterized protein</fullName>
    </submittedName>
</protein>
<feature type="compositionally biased region" description="Polar residues" evidence="1">
    <location>
        <begin position="25"/>
        <end position="36"/>
    </location>
</feature>
<feature type="compositionally biased region" description="Low complexity" evidence="1">
    <location>
        <begin position="37"/>
        <end position="46"/>
    </location>
</feature>
<accession>A0A0A9FQ08</accession>
<dbReference type="EMBL" id="GBRH01185505">
    <property type="protein sequence ID" value="JAE12391.1"/>
    <property type="molecule type" value="Transcribed_RNA"/>
</dbReference>
<dbReference type="AlphaFoldDB" id="A0A0A9FQ08"/>
<sequence length="96" mass="9518">MSGRSSAAAHRSATSTSLSAAATGNESPSLLSTQFLTAPPATAAAAVSRTDTRRNSLVPLSKRYLAGPSPDSSSSSSTPKAYTSASRDGSLESGAA</sequence>